<gene>
    <name evidence="3" type="ORF">IZ6_11640</name>
</gene>
<dbReference type="PROSITE" id="PS50975">
    <property type="entry name" value="ATP_GRASP"/>
    <property type="match status" value="1"/>
</dbReference>
<evidence type="ECO:0000259" key="2">
    <source>
        <dbReference type="PROSITE" id="PS50975"/>
    </source>
</evidence>
<sequence length="335" mass="37667">MQFDPTDPSGLSRGYMPAGERITAALTTGPDNGVYEKNLIIVHTPGAQDIEDFVEVKRRISERAPEIEVFLVTNDAPQSSTRKKAALRPTLVFSPYYLKSFQPARGKIYAGQTLSKLRQVRMLEEANIPVPHAVFLQEDTRLDRAKWGEYVILKPNTGSRGRGVLLTRFDDLFDSARRLGWPDTPYLAQTFVDTGPYPTEYRALTVFGEPVYCNMIRSEEQRPDLAAELPMDGRIASNSGPRRSTPCHDEDVLDLARRTFRAFPDVPVQGMDIIRDVHTGQLYVLEVNPGGATWHLSSSLGKRLQERNGYSYYEQFDALSVVADQLIAATRREAL</sequence>
<dbReference type="Proteomes" id="UP000515317">
    <property type="component" value="Chromosome"/>
</dbReference>
<dbReference type="KEGG" id="tso:IZ6_11640"/>
<feature type="domain" description="ATP-grasp" evidence="2">
    <location>
        <begin position="120"/>
        <end position="321"/>
    </location>
</feature>
<keyword evidence="1" id="KW-0067">ATP-binding</keyword>
<dbReference type="PANTHER" id="PTHR21621">
    <property type="entry name" value="RIBOSOMAL PROTEIN S6 MODIFICATION PROTEIN"/>
    <property type="match status" value="1"/>
</dbReference>
<dbReference type="AlphaFoldDB" id="A0A6S6QN98"/>
<reference evidence="3 4" key="1">
    <citation type="submission" date="2020-08" db="EMBL/GenBank/DDBJ databases">
        <title>Genome sequence of Rhizobiales bacterium strain IZ6.</title>
        <authorList>
            <person name="Nakai R."/>
            <person name="Naganuma T."/>
        </authorList>
    </citation>
    <scope>NUCLEOTIDE SEQUENCE [LARGE SCALE GENOMIC DNA]</scope>
    <source>
        <strain evidence="3 4">IZ6</strain>
    </source>
</reference>
<accession>A0A6S6QN98</accession>
<keyword evidence="1" id="KW-0547">Nucleotide-binding</keyword>
<evidence type="ECO:0000313" key="3">
    <source>
        <dbReference type="EMBL" id="BCJ90429.1"/>
    </source>
</evidence>
<dbReference type="GO" id="GO:0005524">
    <property type="term" value="F:ATP binding"/>
    <property type="evidence" value="ECO:0007669"/>
    <property type="project" value="UniProtKB-UniRule"/>
</dbReference>
<dbReference type="InterPro" id="IPR011761">
    <property type="entry name" value="ATP-grasp"/>
</dbReference>
<protein>
    <recommendedName>
        <fullName evidence="2">ATP-grasp domain-containing protein</fullName>
    </recommendedName>
</protein>
<dbReference type="EMBL" id="AP023361">
    <property type="protein sequence ID" value="BCJ90429.1"/>
    <property type="molecule type" value="Genomic_DNA"/>
</dbReference>
<name>A0A6S6QN98_9HYPH</name>
<dbReference type="RefSeq" id="WP_222877056.1">
    <property type="nucleotide sequence ID" value="NZ_AP023361.1"/>
</dbReference>
<dbReference type="GO" id="GO:0046872">
    <property type="term" value="F:metal ion binding"/>
    <property type="evidence" value="ECO:0007669"/>
    <property type="project" value="InterPro"/>
</dbReference>
<evidence type="ECO:0000256" key="1">
    <source>
        <dbReference type="PROSITE-ProRule" id="PRU00409"/>
    </source>
</evidence>
<proteinExistence type="predicted"/>
<dbReference type="SUPFAM" id="SSF56059">
    <property type="entry name" value="Glutathione synthetase ATP-binding domain-like"/>
    <property type="match status" value="1"/>
</dbReference>
<dbReference type="GO" id="GO:0005737">
    <property type="term" value="C:cytoplasm"/>
    <property type="evidence" value="ECO:0007669"/>
    <property type="project" value="TreeGrafter"/>
</dbReference>
<evidence type="ECO:0000313" key="4">
    <source>
        <dbReference type="Proteomes" id="UP000515317"/>
    </source>
</evidence>
<dbReference type="Gene3D" id="3.30.470.20">
    <property type="entry name" value="ATP-grasp fold, B domain"/>
    <property type="match status" value="1"/>
</dbReference>
<dbReference type="InterPro" id="IPR003806">
    <property type="entry name" value="ATP-grasp_PylC-type"/>
</dbReference>
<dbReference type="Pfam" id="PF02655">
    <property type="entry name" value="ATP-grasp_3"/>
    <property type="match status" value="1"/>
</dbReference>
<organism evidence="3 4">
    <name type="scientific">Terrihabitans soli</name>
    <dbReference type="NCBI Taxonomy" id="708113"/>
    <lineage>
        <taxon>Bacteria</taxon>
        <taxon>Pseudomonadati</taxon>
        <taxon>Pseudomonadota</taxon>
        <taxon>Alphaproteobacteria</taxon>
        <taxon>Hyphomicrobiales</taxon>
        <taxon>Terrihabitans</taxon>
    </lineage>
</organism>
<dbReference type="PANTHER" id="PTHR21621:SF0">
    <property type="entry name" value="BETA-CITRYLGLUTAMATE SYNTHASE B-RELATED"/>
    <property type="match status" value="1"/>
</dbReference>
<keyword evidence="4" id="KW-1185">Reference proteome</keyword>
<dbReference type="GO" id="GO:0016879">
    <property type="term" value="F:ligase activity, forming carbon-nitrogen bonds"/>
    <property type="evidence" value="ECO:0007669"/>
    <property type="project" value="TreeGrafter"/>
</dbReference>